<evidence type="ECO:0000313" key="2">
    <source>
        <dbReference type="Proteomes" id="UP001317629"/>
    </source>
</evidence>
<evidence type="ECO:0008006" key="3">
    <source>
        <dbReference type="Google" id="ProtNLM"/>
    </source>
</evidence>
<dbReference type="EMBL" id="AP027143">
    <property type="protein sequence ID" value="BDV36193.1"/>
    <property type="molecule type" value="Genomic_DNA"/>
</dbReference>
<dbReference type="Proteomes" id="UP001317629">
    <property type="component" value="Plasmid pSS37A-Re-1"/>
</dbReference>
<name>A0ABN6VKA6_9HYPH</name>
<sequence>MKPKSFDIPNALVWEAYQHVKANGGAPGVDHETIEKFEERFGESFTSFGIGCAPAAISRRR</sequence>
<keyword evidence="1" id="KW-0614">Plasmid</keyword>
<protein>
    <recommendedName>
        <fullName evidence="3">Reverse transcriptase</fullName>
    </recommendedName>
</protein>
<geneLocation type="plasmid" evidence="1 2">
    <name>pSS37A-Re-1</name>
</geneLocation>
<proteinExistence type="predicted"/>
<evidence type="ECO:0000313" key="1">
    <source>
        <dbReference type="EMBL" id="BDV36193.1"/>
    </source>
</evidence>
<organism evidence="1 2">
    <name type="scientific">Methylocystis iwaonis</name>
    <dbReference type="NCBI Taxonomy" id="2885079"/>
    <lineage>
        <taxon>Bacteria</taxon>
        <taxon>Pseudomonadati</taxon>
        <taxon>Pseudomonadota</taxon>
        <taxon>Alphaproteobacteria</taxon>
        <taxon>Hyphomicrobiales</taxon>
        <taxon>Methylocystaceae</taxon>
        <taxon>Methylocystis</taxon>
    </lineage>
</organism>
<gene>
    <name evidence="1" type="ORF">SS37A_37230</name>
</gene>
<accession>A0ABN6VKA6</accession>
<keyword evidence="2" id="KW-1185">Reference proteome</keyword>
<reference evidence="1 2" key="1">
    <citation type="journal article" date="2023" name="Int. J. Syst. Evol. Microbiol.">
        <title>Methylocystis iwaonis sp. nov., a type II methane-oxidizing bacterium from surface soil of a rice paddy field in Japan, and emended description of the genus Methylocystis (ex Whittenbury et al. 1970) Bowman et al. 1993.</title>
        <authorList>
            <person name="Kaise H."/>
            <person name="Sawadogo J.B."/>
            <person name="Alam M.S."/>
            <person name="Ueno C."/>
            <person name="Dianou D."/>
            <person name="Shinjo R."/>
            <person name="Asakawa S."/>
        </authorList>
    </citation>
    <scope>NUCLEOTIDE SEQUENCE [LARGE SCALE GENOMIC DNA]</scope>
    <source>
        <strain evidence="1 2">SS37A-Re</strain>
    </source>
</reference>